<evidence type="ECO:0000256" key="2">
    <source>
        <dbReference type="ARBA" id="ARBA00022729"/>
    </source>
</evidence>
<dbReference type="EMBL" id="JAAKZH010000004">
    <property type="protein sequence ID" value="NGO64687.1"/>
    <property type="molecule type" value="Genomic_DNA"/>
</dbReference>
<dbReference type="Pfam" id="PF00497">
    <property type="entry name" value="SBP_bac_3"/>
    <property type="match status" value="1"/>
</dbReference>
<evidence type="ECO:0000313" key="5">
    <source>
        <dbReference type="Proteomes" id="UP000477849"/>
    </source>
</evidence>
<protein>
    <submittedName>
        <fullName evidence="4">Transporter substrate-binding domain-containing protein</fullName>
    </submittedName>
</protein>
<accession>A0A6M1S5U1</accession>
<keyword evidence="5" id="KW-1185">Reference proteome</keyword>
<comment type="subcellular location">
    <subcellularLocation>
        <location evidence="1">Periplasm</location>
    </subcellularLocation>
</comment>
<organism evidence="4 5">
    <name type="scientific">Rhizobium daejeonense</name>
    <dbReference type="NCBI Taxonomy" id="240521"/>
    <lineage>
        <taxon>Bacteria</taxon>
        <taxon>Pseudomonadati</taxon>
        <taxon>Pseudomonadota</taxon>
        <taxon>Alphaproteobacteria</taxon>
        <taxon>Hyphomicrobiales</taxon>
        <taxon>Rhizobiaceae</taxon>
        <taxon>Rhizobium/Agrobacterium group</taxon>
        <taxon>Rhizobium</taxon>
    </lineage>
</organism>
<evidence type="ECO:0000313" key="4">
    <source>
        <dbReference type="EMBL" id="NGO64687.1"/>
    </source>
</evidence>
<sequence>MKQATFSSPDFRGFRFTFVCVLALFSMFGAPASPRADDMPVMFDVRERLVRPDLSTLLRLRFLTTTDFPPFNFTDQTGRLAGFHVELARAICVELGIENRCQIQALPYAELETALEGDQGEAVIAGVAVTDRLRQRFAFSRPYMMLPARFVRNKQAELAGDDARALFGRPVGVLTGTAYEAMLKSFFPDIRAVGFADRAAMLEDLKQKKVDAVFADGLQLSFWASGEASAGCCALFDGPYVSERFLGEGLTIMVKKDDATLVQAIDSALAALSHDGRLEEIYLRYFPYGLF</sequence>
<dbReference type="InterPro" id="IPR001638">
    <property type="entry name" value="Solute-binding_3/MltF_N"/>
</dbReference>
<reference evidence="4 5" key="1">
    <citation type="submission" date="2020-02" db="EMBL/GenBank/DDBJ databases">
        <title>Genome sequence of the type strain CCBAU10050 of Rhizobium daejeonense.</title>
        <authorList>
            <person name="Gao J."/>
            <person name="Sun J."/>
        </authorList>
    </citation>
    <scope>NUCLEOTIDE SEQUENCE [LARGE SCALE GENOMIC DNA]</scope>
    <source>
        <strain evidence="4 5">CCBAU10050</strain>
    </source>
</reference>
<evidence type="ECO:0000256" key="1">
    <source>
        <dbReference type="ARBA" id="ARBA00004418"/>
    </source>
</evidence>
<dbReference type="Gene3D" id="3.40.190.10">
    <property type="entry name" value="Periplasmic binding protein-like II"/>
    <property type="match status" value="2"/>
</dbReference>
<dbReference type="Proteomes" id="UP000477849">
    <property type="component" value="Unassembled WGS sequence"/>
</dbReference>
<dbReference type="PANTHER" id="PTHR35936:SF35">
    <property type="entry name" value="L-CYSTINE-BINDING PROTEIN TCYJ"/>
    <property type="match status" value="1"/>
</dbReference>
<evidence type="ECO:0000259" key="3">
    <source>
        <dbReference type="SMART" id="SM00062"/>
    </source>
</evidence>
<dbReference type="GO" id="GO:0042597">
    <property type="term" value="C:periplasmic space"/>
    <property type="evidence" value="ECO:0007669"/>
    <property type="project" value="UniProtKB-SubCell"/>
</dbReference>
<keyword evidence="2" id="KW-0732">Signal</keyword>
<dbReference type="SMART" id="SM00062">
    <property type="entry name" value="PBPb"/>
    <property type="match status" value="1"/>
</dbReference>
<dbReference type="AlphaFoldDB" id="A0A6M1S5U1"/>
<feature type="domain" description="Solute-binding protein family 3/N-terminal" evidence="3">
    <location>
        <begin position="59"/>
        <end position="289"/>
    </location>
</feature>
<name>A0A6M1S5U1_9HYPH</name>
<dbReference type="PANTHER" id="PTHR35936">
    <property type="entry name" value="MEMBRANE-BOUND LYTIC MUREIN TRANSGLYCOSYLASE F"/>
    <property type="match status" value="1"/>
</dbReference>
<proteinExistence type="predicted"/>
<gene>
    <name evidence="4" type="ORF">G6N76_13530</name>
</gene>
<dbReference type="RefSeq" id="WP_163903251.1">
    <property type="nucleotide sequence ID" value="NZ_CP048427.1"/>
</dbReference>
<comment type="caution">
    <text evidence="4">The sequence shown here is derived from an EMBL/GenBank/DDBJ whole genome shotgun (WGS) entry which is preliminary data.</text>
</comment>
<dbReference type="SUPFAM" id="SSF53850">
    <property type="entry name" value="Periplasmic binding protein-like II"/>
    <property type="match status" value="1"/>
</dbReference>